<keyword evidence="2" id="KW-1185">Reference proteome</keyword>
<dbReference type="Proteomes" id="UP000261828">
    <property type="component" value="Unassembled WGS sequence"/>
</dbReference>
<comment type="caution">
    <text evidence="1">The sequence shown here is derived from an EMBL/GenBank/DDBJ whole genome shotgun (WGS) entry which is preliminary data.</text>
</comment>
<reference evidence="1 2" key="1">
    <citation type="submission" date="2018-08" db="EMBL/GenBank/DDBJ databases">
        <title>Muricauda nanhaiensis sp. nov., isolated from seawater of the South China Sea.</title>
        <authorList>
            <person name="Dang Y."/>
        </authorList>
    </citation>
    <scope>NUCLEOTIDE SEQUENCE [LARGE SCALE GENOMIC DNA]</scope>
    <source>
        <strain evidence="1 2">SM1704</strain>
    </source>
</reference>
<dbReference type="OrthoDB" id="820612at2"/>
<evidence type="ECO:0000313" key="1">
    <source>
        <dbReference type="EMBL" id="RDY57624.1"/>
    </source>
</evidence>
<sequence>MKKSILYSTALLAFLLGSCSSDDKKVDTVQATVERGAVLRTLSISGSALDVLDTSATTTIELEEQDHLDGELLSEVRVFVDLDDNTEDETTTTTEAFVKTIPSSDFSVGEFGLPRGTLSITLGEMASALGLDFGDYNCGDAFLLRLELELTDGRVFSSDDVTGTVQGGSFFSSPFQYRVNLIAPLPSADLYTGQYQLTSLAPGIFGVNDFVDAEYTLESTGNTIRVIKDAFTFAAFGPFGPVDIEFQFICGEIVMSAAQGMGAGCGGTIQSGPALVDNSTYDLANPDDTEFIINFTSDETDDCGTGGAQGSIRLTKI</sequence>
<dbReference type="RefSeq" id="WP_116185895.1">
    <property type="nucleotide sequence ID" value="NZ_QTJX01000008.1"/>
</dbReference>
<proteinExistence type="predicted"/>
<name>A0A371JKY0_9FLAO</name>
<evidence type="ECO:0000313" key="2">
    <source>
        <dbReference type="Proteomes" id="UP000261828"/>
    </source>
</evidence>
<dbReference type="AlphaFoldDB" id="A0A371JKY0"/>
<gene>
    <name evidence="1" type="ORF">DX873_18040</name>
</gene>
<accession>A0A371JKY0</accession>
<organism evidence="1 2">
    <name type="scientific">Flagellimonas nanhaiensis</name>
    <dbReference type="NCBI Taxonomy" id="2292706"/>
    <lineage>
        <taxon>Bacteria</taxon>
        <taxon>Pseudomonadati</taxon>
        <taxon>Bacteroidota</taxon>
        <taxon>Flavobacteriia</taxon>
        <taxon>Flavobacteriales</taxon>
        <taxon>Flavobacteriaceae</taxon>
        <taxon>Flagellimonas</taxon>
    </lineage>
</organism>
<dbReference type="PROSITE" id="PS51257">
    <property type="entry name" value="PROKAR_LIPOPROTEIN"/>
    <property type="match status" value="1"/>
</dbReference>
<dbReference type="EMBL" id="QTJX01000008">
    <property type="protein sequence ID" value="RDY57624.1"/>
    <property type="molecule type" value="Genomic_DNA"/>
</dbReference>
<protein>
    <submittedName>
        <fullName evidence="1">Uncharacterized protein</fullName>
    </submittedName>
</protein>